<organism evidence="15 16">
    <name type="scientific">Podarcis muralis</name>
    <name type="common">Wall lizard</name>
    <name type="synonym">Lacerta muralis</name>
    <dbReference type="NCBI Taxonomy" id="64176"/>
    <lineage>
        <taxon>Eukaryota</taxon>
        <taxon>Metazoa</taxon>
        <taxon>Chordata</taxon>
        <taxon>Craniata</taxon>
        <taxon>Vertebrata</taxon>
        <taxon>Euteleostomi</taxon>
        <taxon>Lepidosauria</taxon>
        <taxon>Squamata</taxon>
        <taxon>Bifurcata</taxon>
        <taxon>Unidentata</taxon>
        <taxon>Episquamata</taxon>
        <taxon>Laterata</taxon>
        <taxon>Lacertibaenia</taxon>
        <taxon>Lacertidae</taxon>
        <taxon>Podarcis</taxon>
    </lineage>
</organism>
<dbReference type="PANTHER" id="PTHR24061:SF599">
    <property type="entry name" value="G-PROTEIN COUPLED RECEPTORS FAMILY 3 PROFILE DOMAIN-CONTAINING PROTEIN"/>
    <property type="match status" value="1"/>
</dbReference>
<dbReference type="Pfam" id="PF00003">
    <property type="entry name" value="7tm_3"/>
    <property type="match status" value="1"/>
</dbReference>
<dbReference type="OMA" id="HTHENYF"/>
<evidence type="ECO:0000313" key="15">
    <source>
        <dbReference type="Ensembl" id="ENSPMRP00000024169.1"/>
    </source>
</evidence>
<dbReference type="SUPFAM" id="SSF53822">
    <property type="entry name" value="Periplasmic binding protein-like I"/>
    <property type="match status" value="1"/>
</dbReference>
<dbReference type="InterPro" id="IPR001828">
    <property type="entry name" value="ANF_lig-bd_rcpt"/>
</dbReference>
<dbReference type="InterPro" id="IPR017979">
    <property type="entry name" value="GPCR_3_CS"/>
</dbReference>
<feature type="transmembrane region" description="Helical" evidence="12">
    <location>
        <begin position="719"/>
        <end position="739"/>
    </location>
</feature>
<dbReference type="FunFam" id="3.40.50.2300:FF:000024">
    <property type="entry name" value="Vomeronasal 2, receptor 73"/>
    <property type="match status" value="1"/>
</dbReference>
<feature type="transmembrane region" description="Helical" evidence="12">
    <location>
        <begin position="689"/>
        <end position="707"/>
    </location>
</feature>
<evidence type="ECO:0000256" key="8">
    <source>
        <dbReference type="ARBA" id="ARBA00023136"/>
    </source>
</evidence>
<reference evidence="15" key="3">
    <citation type="submission" date="2025-09" db="UniProtKB">
        <authorList>
            <consortium name="Ensembl"/>
        </authorList>
    </citation>
    <scope>IDENTIFICATION</scope>
</reference>
<dbReference type="GO" id="GO:0004930">
    <property type="term" value="F:G protein-coupled receptor activity"/>
    <property type="evidence" value="ECO:0007669"/>
    <property type="project" value="UniProtKB-KW"/>
</dbReference>
<comment type="similarity">
    <text evidence="2">Belongs to the G-protein coupled receptor 3 family.</text>
</comment>
<dbReference type="PRINTS" id="PR00248">
    <property type="entry name" value="GPCRMGR"/>
</dbReference>
<dbReference type="GeneTree" id="ENSGT00950000182788"/>
<evidence type="ECO:0000256" key="9">
    <source>
        <dbReference type="ARBA" id="ARBA00023170"/>
    </source>
</evidence>
<keyword evidence="8 12" id="KW-0472">Membrane</keyword>
<evidence type="ECO:0000256" key="11">
    <source>
        <dbReference type="ARBA" id="ARBA00023224"/>
    </source>
</evidence>
<dbReference type="GO" id="GO:0005886">
    <property type="term" value="C:plasma membrane"/>
    <property type="evidence" value="ECO:0007669"/>
    <property type="project" value="UniProtKB-SubCell"/>
</dbReference>
<keyword evidence="4 12" id="KW-0812">Transmembrane</keyword>
<evidence type="ECO:0000256" key="6">
    <source>
        <dbReference type="ARBA" id="ARBA00022989"/>
    </source>
</evidence>
<feature type="transmembrane region" description="Helical" evidence="12">
    <location>
        <begin position="751"/>
        <end position="774"/>
    </location>
</feature>
<evidence type="ECO:0000256" key="2">
    <source>
        <dbReference type="ARBA" id="ARBA00007242"/>
    </source>
</evidence>
<dbReference type="PANTHER" id="PTHR24061">
    <property type="entry name" value="CALCIUM-SENSING RECEPTOR-RELATED"/>
    <property type="match status" value="1"/>
</dbReference>
<dbReference type="InterPro" id="IPR004073">
    <property type="entry name" value="GPCR_3_vmron_rcpt_2"/>
</dbReference>
<comment type="subcellular location">
    <subcellularLocation>
        <location evidence="1">Cell membrane</location>
        <topology evidence="1">Multi-pass membrane protein</topology>
    </subcellularLocation>
</comment>
<proteinExistence type="inferred from homology"/>
<keyword evidence="6 12" id="KW-1133">Transmembrane helix</keyword>
<sequence>MLSLVFLSLLFPNVVGKETHFKCILEHHYPEGYHKDGDFIIGALFLAITLEIKFCSVCACVVVMEYCILLCIYGINSHCSPLTRNYQHVLALVYAVEEINKNPNLLPNTTLGFHTHENYFNARKTYECSLSILSGRGRAVPNYTCRKQNNLIAVIGGLKSMSSIQMSTILGLYKIPQISYGSSDEVLRSKTLFPFFYRTVPNEGLQTLGITKLVLHFGWTWVGLIASYNDQGETFVLNLKKEFVQKGVCIEFTEMLPKMLDNTMHVKNKIIKSSSSIIVVYGDTDFLIWVKITIESSAVSGKVLIITSQWDFLSSVSYLHMGFSSFSGTLSFALHKHEIVGFRHFLQNITLSKYPDDVFLPHFWGAAFSCFIPSLDSGSMFWQLCTGNERIKDLPKYKFDLQTLDLSYNIYKAVYAIAKSLHEMYSSRYITTKLENRSRPKMHKIKPWKVPQSICTKSCLEGQHKIAIEGNPVCCFACSPCPEGTFSNYTNADRCEKCPEDQYPNPDKTNCIPKSVTFLSFHEPLGIGLAGTAGSLFLITILVLGVFINNQDTPIVKANNRNLTYTLLVTLMLCFLCSLLFIGQPGKVTCLLRQTTFGIIFSASISCVLAKTVTVVLAFMATKPGNKIRKWNGTKLTNSITLFCTLAQVIICIAWLKSSPPFPDFDFESEANHIVIQCNEGAAHMFYTVLGYMAFLAIVSFSVAFLARKLPDIFNEAKFVTFSMLIFCSIWISFIPTYFSTKGKFMVAVEVFSILASSAGLLGCIFFPKVYIIVMRPDQNTKRKLLKKSNPLSNEDWTQCRFLSPEEVGSPTQPLIPQTTIHQVDLAMPMSRNGSIFVDASGSLDGIQVED</sequence>
<feature type="transmembrane region" description="Helical" evidence="12">
    <location>
        <begin position="640"/>
        <end position="656"/>
    </location>
</feature>
<dbReference type="FunFam" id="2.10.50.30:FF:000002">
    <property type="entry name" value="Vomeronasal 2 receptor, h1"/>
    <property type="match status" value="1"/>
</dbReference>
<dbReference type="PROSITE" id="PS50259">
    <property type="entry name" value="G_PROTEIN_RECEP_F3_4"/>
    <property type="match status" value="1"/>
</dbReference>
<keyword evidence="7" id="KW-0297">G-protein coupled receptor</keyword>
<dbReference type="Ensembl" id="ENSPMRT00000025634.1">
    <property type="protein sequence ID" value="ENSPMRP00000024169.1"/>
    <property type="gene ID" value="ENSPMRG00000015629.1"/>
</dbReference>
<evidence type="ECO:0000256" key="12">
    <source>
        <dbReference type="SAM" id="Phobius"/>
    </source>
</evidence>
<reference evidence="15" key="2">
    <citation type="submission" date="2025-08" db="UniProtKB">
        <authorList>
            <consortium name="Ensembl"/>
        </authorList>
    </citation>
    <scope>IDENTIFICATION</scope>
</reference>
<feature type="transmembrane region" description="Helical" evidence="12">
    <location>
        <begin position="595"/>
        <end position="619"/>
    </location>
</feature>
<name>A0A670JKX5_PODMU</name>
<dbReference type="InterPro" id="IPR017978">
    <property type="entry name" value="GPCR_3_C"/>
</dbReference>
<feature type="signal peptide" evidence="13">
    <location>
        <begin position="1"/>
        <end position="16"/>
    </location>
</feature>
<dbReference type="PROSITE" id="PS00980">
    <property type="entry name" value="G_PROTEIN_RECEP_F3_2"/>
    <property type="match status" value="1"/>
</dbReference>
<evidence type="ECO:0000259" key="14">
    <source>
        <dbReference type="PROSITE" id="PS50259"/>
    </source>
</evidence>
<dbReference type="Pfam" id="PF01094">
    <property type="entry name" value="ANF_receptor"/>
    <property type="match status" value="1"/>
</dbReference>
<keyword evidence="11" id="KW-0807">Transducer</keyword>
<evidence type="ECO:0000256" key="3">
    <source>
        <dbReference type="ARBA" id="ARBA00022475"/>
    </source>
</evidence>
<keyword evidence="16" id="KW-1185">Reference proteome</keyword>
<dbReference type="PROSITE" id="PS00981">
    <property type="entry name" value="G_PROTEIN_RECEP_F3_3"/>
    <property type="match status" value="1"/>
</dbReference>
<evidence type="ECO:0000256" key="10">
    <source>
        <dbReference type="ARBA" id="ARBA00023180"/>
    </source>
</evidence>
<keyword evidence="10" id="KW-0325">Glycoprotein</keyword>
<evidence type="ECO:0000256" key="13">
    <source>
        <dbReference type="SAM" id="SignalP"/>
    </source>
</evidence>
<accession>A0A670JKX5</accession>
<evidence type="ECO:0000256" key="4">
    <source>
        <dbReference type="ARBA" id="ARBA00022692"/>
    </source>
</evidence>
<reference evidence="15 16" key="1">
    <citation type="journal article" date="2019" name="Proc. Natl. Acad. Sci. U.S.A.">
        <title>Regulatory changes in pterin and carotenoid genes underlie balanced color polymorphisms in the wall lizard.</title>
        <authorList>
            <person name="Andrade P."/>
            <person name="Pinho C."/>
            <person name="Perez I de Lanuza G."/>
            <person name="Afonso S."/>
            <person name="Brejcha J."/>
            <person name="Rubin C.J."/>
            <person name="Wallerman O."/>
            <person name="Pereira P."/>
            <person name="Sabatino S.J."/>
            <person name="Bellati A."/>
            <person name="Pellitteri-Rosa D."/>
            <person name="Bosakova Z."/>
            <person name="Bunikis I."/>
            <person name="Carretero M.A."/>
            <person name="Feiner N."/>
            <person name="Marsik P."/>
            <person name="Pauperio F."/>
            <person name="Salvi D."/>
            <person name="Soler L."/>
            <person name="While G.M."/>
            <person name="Uller T."/>
            <person name="Font E."/>
            <person name="Andersson L."/>
            <person name="Carneiro M."/>
        </authorList>
    </citation>
    <scope>NUCLEOTIDE SEQUENCE</scope>
</reference>
<dbReference type="InterPro" id="IPR000068">
    <property type="entry name" value="GPCR_3_Ca_sens_rcpt-rel"/>
</dbReference>
<feature type="transmembrane region" description="Helical" evidence="12">
    <location>
        <begin position="562"/>
        <end position="583"/>
    </location>
</feature>
<protein>
    <recommendedName>
        <fullName evidence="14">G-protein coupled receptors family 3 profile domain-containing protein</fullName>
    </recommendedName>
</protein>
<evidence type="ECO:0000256" key="5">
    <source>
        <dbReference type="ARBA" id="ARBA00022729"/>
    </source>
</evidence>
<keyword evidence="9" id="KW-0675">Receptor</keyword>
<dbReference type="Gene3D" id="3.40.50.2300">
    <property type="match status" value="2"/>
</dbReference>
<dbReference type="AlphaFoldDB" id="A0A670JKX5"/>
<evidence type="ECO:0000256" key="1">
    <source>
        <dbReference type="ARBA" id="ARBA00004651"/>
    </source>
</evidence>
<evidence type="ECO:0000256" key="7">
    <source>
        <dbReference type="ARBA" id="ARBA00023040"/>
    </source>
</evidence>
<dbReference type="Proteomes" id="UP000472272">
    <property type="component" value="Chromosome 13"/>
</dbReference>
<dbReference type="CDD" id="cd15283">
    <property type="entry name" value="7tmC_V2R_pheromone"/>
    <property type="match status" value="1"/>
</dbReference>
<keyword evidence="3" id="KW-1003">Cell membrane</keyword>
<feature type="chain" id="PRO_5025645552" description="G-protein coupled receptors family 3 profile domain-containing protein" evidence="13">
    <location>
        <begin position="17"/>
        <end position="851"/>
    </location>
</feature>
<feature type="transmembrane region" description="Helical" evidence="12">
    <location>
        <begin position="525"/>
        <end position="550"/>
    </location>
</feature>
<evidence type="ECO:0000313" key="16">
    <source>
        <dbReference type="Proteomes" id="UP000472272"/>
    </source>
</evidence>
<dbReference type="PRINTS" id="PR01535">
    <property type="entry name" value="VOMERONASL2R"/>
</dbReference>
<feature type="domain" description="G-protein coupled receptors family 3 profile" evidence="14">
    <location>
        <begin position="525"/>
        <end position="789"/>
    </location>
</feature>
<dbReference type="InterPro" id="IPR000337">
    <property type="entry name" value="GPCR_3"/>
</dbReference>
<keyword evidence="5 13" id="KW-0732">Signal</keyword>
<dbReference type="InterPro" id="IPR028082">
    <property type="entry name" value="Peripla_BP_I"/>
</dbReference>